<dbReference type="KEGG" id="cow:Calow_2212"/>
<feature type="region of interest" description="Disordered" evidence="1">
    <location>
        <begin position="1"/>
        <end position="35"/>
    </location>
</feature>
<evidence type="ECO:0000313" key="2">
    <source>
        <dbReference type="EMBL" id="ADQ05715.1"/>
    </source>
</evidence>
<sequence length="204" mass="24167">MSNGMHHKGSRNSNQQRNNQQNQNQQPSFFSDPTYQQLDSSKTELFEKIREEQGFCDENGTRFDVMQKIEDFAKYLNCVYLQNTGETGVTSSSIRNIFENYISIRRKFQTYELEMLNNRIKDSKQKAFEKIRPQLISAKAKVNYLVERKLKEGSNRKDDSYYAKQIAYINFREFIKLSTDKITTSYKQFEAFMELLETLIAFMK</sequence>
<reference evidence="2 3" key="2">
    <citation type="journal article" date="2011" name="J. Bacteriol.">
        <title>Complete genome sequences for the anaerobic, extremely thermophilic plant biomass-degrading bacteria Caldicellulosiruptor hydrothermalis, Caldicellulosiruptor kristjanssonii, Caldicellulosiruptor kronotskyensis, Caldicellulosiruptor owensenis, and Caldicellulosiruptor lactoaceticus.</title>
        <authorList>
            <person name="Blumer-Schuette S.E."/>
            <person name="Ozdemir I."/>
            <person name="Mistry D."/>
            <person name="Lucas S."/>
            <person name="Lapidus A."/>
            <person name="Cheng J.F."/>
            <person name="Goodwin L.A."/>
            <person name="Pitluck S."/>
            <person name="Land M.L."/>
            <person name="Hauser L.J."/>
            <person name="Woyke T."/>
            <person name="Mikhailova N."/>
            <person name="Pati A."/>
            <person name="Kyrpides N.C."/>
            <person name="Ivanova N."/>
            <person name="Detter J.C."/>
            <person name="Walston-Davenport K."/>
            <person name="Han S."/>
            <person name="Adams M.W."/>
            <person name="Kelly R.M."/>
        </authorList>
    </citation>
    <scope>NUCLEOTIDE SEQUENCE [LARGE SCALE GENOMIC DNA]</scope>
    <source>
        <strain evidence="3">ATCC 700167 / DSM 13100 / OL</strain>
    </source>
</reference>
<evidence type="ECO:0000256" key="1">
    <source>
        <dbReference type="SAM" id="MobiDB-lite"/>
    </source>
</evidence>
<dbReference type="AlphaFoldDB" id="E4Q735"/>
<dbReference type="Proteomes" id="UP000006889">
    <property type="component" value="Chromosome"/>
</dbReference>
<proteinExistence type="predicted"/>
<feature type="compositionally biased region" description="Low complexity" evidence="1">
    <location>
        <begin position="11"/>
        <end position="26"/>
    </location>
</feature>
<dbReference type="HOGENOM" id="CLU_1341195_0_0_9"/>
<reference key="1">
    <citation type="submission" date="2010-09" db="EMBL/GenBank/DDBJ databases">
        <title>Complete sequence of Caldicellulosiruptor owensensis OL.</title>
        <authorList>
            <consortium name="US DOE Joint Genome Institute"/>
            <person name="Lucas S."/>
            <person name="Copeland A."/>
            <person name="Lapidus A."/>
            <person name="Cheng J.-F."/>
            <person name="Bruce D."/>
            <person name="Goodwin L."/>
            <person name="Pitluck S."/>
            <person name="Davenport K."/>
            <person name="Detter J.C."/>
            <person name="Han C."/>
            <person name="Tapia R."/>
            <person name="Land M."/>
            <person name="Hauser L."/>
            <person name="Chang Y.-J."/>
            <person name="Jeffries C."/>
            <person name="Kyrpides N."/>
            <person name="Ivanova N."/>
            <person name="Mikhailova N."/>
            <person name="Blumer-Schuette S.E."/>
            <person name="Kelly R.M."/>
            <person name="Woyke T."/>
        </authorList>
    </citation>
    <scope>NUCLEOTIDE SEQUENCE</scope>
    <source>
        <strain>OL</strain>
    </source>
</reference>
<evidence type="ECO:0008006" key="4">
    <source>
        <dbReference type="Google" id="ProtNLM"/>
    </source>
</evidence>
<name>E4Q735_CALOW</name>
<protein>
    <recommendedName>
        <fullName evidence="4">CRISPR type III A-associated protein Csm2</fullName>
    </recommendedName>
</protein>
<keyword evidence="3" id="KW-1185">Reference proteome</keyword>
<organism evidence="2 3">
    <name type="scientific">Caldicellulosiruptor owensensis (strain ATCC 700167 / DSM 13100 / OL)</name>
    <dbReference type="NCBI Taxonomy" id="632518"/>
    <lineage>
        <taxon>Bacteria</taxon>
        <taxon>Bacillati</taxon>
        <taxon>Bacillota</taxon>
        <taxon>Bacillota incertae sedis</taxon>
        <taxon>Caldicellulosiruptorales</taxon>
        <taxon>Caldicellulosiruptoraceae</taxon>
        <taxon>Caldicellulosiruptor</taxon>
    </lineage>
</organism>
<dbReference type="EMBL" id="CP002216">
    <property type="protein sequence ID" value="ADQ05715.1"/>
    <property type="molecule type" value="Genomic_DNA"/>
</dbReference>
<accession>E4Q735</accession>
<gene>
    <name evidence="2" type="ordered locus">Calow_2212</name>
</gene>
<dbReference type="STRING" id="632518.Calow_2212"/>
<feature type="compositionally biased region" description="Basic residues" evidence="1">
    <location>
        <begin position="1"/>
        <end position="10"/>
    </location>
</feature>
<evidence type="ECO:0000313" key="3">
    <source>
        <dbReference type="Proteomes" id="UP000006889"/>
    </source>
</evidence>
<dbReference type="RefSeq" id="WP_013413034.1">
    <property type="nucleotide sequence ID" value="NC_014657.1"/>
</dbReference>